<protein>
    <submittedName>
        <fullName evidence="6">Calicivirus coat protein</fullName>
    </submittedName>
</protein>
<name>A0A7D5BVX3_9CALI</name>
<dbReference type="InterPro" id="IPR029053">
    <property type="entry name" value="Viral_coat"/>
</dbReference>
<proteinExistence type="predicted"/>
<sequence>MSGGLGATIDPQGESGSVQGVTAMQTDVKKTDNMQIQQTTSKETLNKILYGDWIYHGTYTISSSMPAGTVFAIIPIHPSKCNPFVSYVSEMFNAWTGGMKIRQRMIGTAFYGGSIRVGFLPPNMTEAEIAAMPLSVLTAYPNNDLDPKNTQWTMFETSDEREVAYHYMKPYDTNDKASFGGYIVFYVAGKLITQDAAFTSIQMIVETAGGFAFDQVNPRFGHEGSNAEGPIPRRILQSFFDTIGCDVPLVNRADYMAVLPSSIKSVPAGYYGMFTMAGKPLSREKQVSGLPKELVNLWQESGRFALPAYFKGVVKDANTRIDTDPQLTNDFLSPSLPAFCFCADMKVGGGGLKDMMKQVDDGSANKFGWVVKDFKSSDDSGNRIIVSFDSDAKVYSLDFKLHNWYDNKGNLIGLAECAPEISGESIVVFSNARIHCMNVNKLAVSQYFKDHPISDTRNSYLYTVRKRQDGVPMLTLRLLPSGMFTTNATSAQLNVNVGSGDYYLQFESVLPITDPLPPMGSEARLFRRELAYHTRKLVDDPTPHRIAAWKAI</sequence>
<comment type="subcellular location">
    <subcellularLocation>
        <location evidence="1">Host cytoplasm</location>
    </subcellularLocation>
    <subcellularLocation>
        <location evidence="2">Virion</location>
    </subcellularLocation>
</comment>
<dbReference type="Pfam" id="PF00915">
    <property type="entry name" value="Calici_coat"/>
    <property type="match status" value="1"/>
</dbReference>
<reference evidence="6" key="1">
    <citation type="journal article" date="2020" name="Viruses">
        <title>Tolerance of Honey Bees to Varroa Mite in the Absence of Deformed Wing Virus.</title>
        <authorList>
            <person name="Roberts J.M.K."/>
            <person name="Simbiken N."/>
            <person name="Dale C."/>
            <person name="Armstrong J."/>
            <person name="Anderson D.L."/>
        </authorList>
    </citation>
    <scope>NUCLEOTIDE SEQUENCE</scope>
    <source>
        <strain evidence="6">PNGBV/1</strain>
    </source>
</reference>
<dbReference type="EMBL" id="MT482483">
    <property type="protein sequence ID" value="QKW94200.1"/>
    <property type="molecule type" value="Genomic_RNA"/>
</dbReference>
<feature type="domain" description="Calicivirus coat protein" evidence="5">
    <location>
        <begin position="38"/>
        <end position="210"/>
    </location>
</feature>
<dbReference type="GO" id="GO:0019028">
    <property type="term" value="C:viral capsid"/>
    <property type="evidence" value="ECO:0007669"/>
    <property type="project" value="UniProtKB-KW"/>
</dbReference>
<dbReference type="Gene3D" id="2.60.120.20">
    <property type="match status" value="1"/>
</dbReference>
<evidence type="ECO:0000259" key="5">
    <source>
        <dbReference type="Pfam" id="PF00915"/>
    </source>
</evidence>
<evidence type="ECO:0000256" key="1">
    <source>
        <dbReference type="ARBA" id="ARBA00004192"/>
    </source>
</evidence>
<evidence type="ECO:0000256" key="4">
    <source>
        <dbReference type="ARBA" id="ARBA00023200"/>
    </source>
</evidence>
<evidence type="ECO:0000313" key="6">
    <source>
        <dbReference type="EMBL" id="QKW94200.1"/>
    </source>
</evidence>
<keyword evidence="4" id="KW-1035">Host cytoplasm</keyword>
<dbReference type="GO" id="GO:0030430">
    <property type="term" value="C:host cell cytoplasm"/>
    <property type="evidence" value="ECO:0007669"/>
    <property type="project" value="UniProtKB-SubCell"/>
</dbReference>
<evidence type="ECO:0000256" key="2">
    <source>
        <dbReference type="ARBA" id="ARBA00004328"/>
    </source>
</evidence>
<dbReference type="SUPFAM" id="SSF88633">
    <property type="entry name" value="Positive stranded ssRNA viruses"/>
    <property type="match status" value="1"/>
</dbReference>
<dbReference type="InterPro" id="IPR004005">
    <property type="entry name" value="Calicivirus_coat"/>
</dbReference>
<accession>A0A7D5BVX3</accession>
<evidence type="ECO:0000256" key="3">
    <source>
        <dbReference type="ARBA" id="ARBA00022844"/>
    </source>
</evidence>
<keyword evidence="6" id="KW-0167">Capsid protein</keyword>
<keyword evidence="3" id="KW-0946">Virion</keyword>
<organism evidence="6">
    <name type="scientific">PNG bee virus 1</name>
    <dbReference type="NCBI Taxonomy" id="2746864"/>
    <lineage>
        <taxon>Viruses</taxon>
        <taxon>Riboviria</taxon>
        <taxon>Orthornavirae</taxon>
        <taxon>Pisuviricota</taxon>
        <taxon>Pisoniviricetes</taxon>
        <taxon>Picornavirales</taxon>
        <taxon>Caliciviridae</taxon>
    </lineage>
</organism>